<keyword evidence="2" id="KW-1185">Reference proteome</keyword>
<dbReference type="AlphaFoldDB" id="A0A7W8NGL4"/>
<accession>A0A7W8NGL4</accession>
<sequence length="68" mass="7205">MDTVKVRALSAFKGLASERGKEAHVKKDQVIEVSRTRAIDLKAAGLVEDASATEARKPADADTKGAPK</sequence>
<dbReference type="Proteomes" id="UP000552709">
    <property type="component" value="Unassembled WGS sequence"/>
</dbReference>
<evidence type="ECO:0000313" key="2">
    <source>
        <dbReference type="Proteomes" id="UP000552709"/>
    </source>
</evidence>
<dbReference type="EMBL" id="JACHFL010000004">
    <property type="protein sequence ID" value="MBB5363092.1"/>
    <property type="molecule type" value="Genomic_DNA"/>
</dbReference>
<name>A0A7W8NGL4_9DEIO</name>
<evidence type="ECO:0000313" key="1">
    <source>
        <dbReference type="EMBL" id="MBB5363092.1"/>
    </source>
</evidence>
<organism evidence="1 2">
    <name type="scientific">Deinococcus humi</name>
    <dbReference type="NCBI Taxonomy" id="662880"/>
    <lineage>
        <taxon>Bacteria</taxon>
        <taxon>Thermotogati</taxon>
        <taxon>Deinococcota</taxon>
        <taxon>Deinococci</taxon>
        <taxon>Deinococcales</taxon>
        <taxon>Deinococcaceae</taxon>
        <taxon>Deinococcus</taxon>
    </lineage>
</organism>
<protein>
    <submittedName>
        <fullName evidence="1">Uncharacterized protein</fullName>
    </submittedName>
</protein>
<dbReference type="RefSeq" id="WP_184131313.1">
    <property type="nucleotide sequence ID" value="NZ_JACHFL010000004.1"/>
</dbReference>
<comment type="caution">
    <text evidence="1">The sequence shown here is derived from an EMBL/GenBank/DDBJ whole genome shotgun (WGS) entry which is preliminary data.</text>
</comment>
<proteinExistence type="predicted"/>
<reference evidence="1 2" key="1">
    <citation type="submission" date="2020-08" db="EMBL/GenBank/DDBJ databases">
        <title>Genomic Encyclopedia of Type Strains, Phase IV (KMG-IV): sequencing the most valuable type-strain genomes for metagenomic binning, comparative biology and taxonomic classification.</title>
        <authorList>
            <person name="Goeker M."/>
        </authorList>
    </citation>
    <scope>NUCLEOTIDE SEQUENCE [LARGE SCALE GENOMIC DNA]</scope>
    <source>
        <strain evidence="1 2">DSM 27939</strain>
    </source>
</reference>
<gene>
    <name evidence="1" type="ORF">HNQ08_002190</name>
</gene>